<feature type="domain" description="Beta-ketoacyl-[acyl-carrier-protein] synthase III C-terminal" evidence="3">
    <location>
        <begin position="257"/>
        <end position="344"/>
    </location>
</feature>
<evidence type="ECO:0000256" key="1">
    <source>
        <dbReference type="ARBA" id="ARBA00022679"/>
    </source>
</evidence>
<dbReference type="InterPro" id="IPR013751">
    <property type="entry name" value="ACP_syn_III_N"/>
</dbReference>
<dbReference type="SUPFAM" id="SSF53901">
    <property type="entry name" value="Thiolase-like"/>
    <property type="match status" value="1"/>
</dbReference>
<dbReference type="PANTHER" id="PTHR34069:SF2">
    <property type="entry name" value="BETA-KETOACYL-[ACYL-CARRIER-PROTEIN] SYNTHASE III"/>
    <property type="match status" value="1"/>
</dbReference>
<evidence type="ECO:0000259" key="4">
    <source>
        <dbReference type="Pfam" id="PF08545"/>
    </source>
</evidence>
<accession>A0A1E3SD17</accession>
<dbReference type="InterPro" id="IPR013747">
    <property type="entry name" value="ACP_syn_III_C"/>
</dbReference>
<evidence type="ECO:0000313" key="5">
    <source>
        <dbReference type="EMBL" id="ORB08289.1"/>
    </source>
</evidence>
<dbReference type="STRING" id="28445.BHQ20_15270"/>
<organism evidence="5 6">
    <name type="scientific">Mycobacterium intermedium</name>
    <dbReference type="NCBI Taxonomy" id="28445"/>
    <lineage>
        <taxon>Bacteria</taxon>
        <taxon>Bacillati</taxon>
        <taxon>Actinomycetota</taxon>
        <taxon>Actinomycetes</taxon>
        <taxon>Mycobacteriales</taxon>
        <taxon>Mycobacteriaceae</taxon>
        <taxon>Mycobacterium</taxon>
        <taxon>Mycobacterium simiae complex</taxon>
    </lineage>
</organism>
<dbReference type="Gene3D" id="3.40.47.10">
    <property type="match status" value="1"/>
</dbReference>
<dbReference type="EMBL" id="MVHT01000014">
    <property type="protein sequence ID" value="ORB08289.1"/>
    <property type="molecule type" value="Genomic_DNA"/>
</dbReference>
<protein>
    <submittedName>
        <fullName evidence="5">Ketoacyl-ACP synthase III</fullName>
    </submittedName>
</protein>
<gene>
    <name evidence="5" type="ORF">BST27_07525</name>
</gene>
<dbReference type="GO" id="GO:0004315">
    <property type="term" value="F:3-oxoacyl-[acyl-carrier-protein] synthase activity"/>
    <property type="evidence" value="ECO:0007669"/>
    <property type="project" value="InterPro"/>
</dbReference>
<sequence>MTRSARPAVRAAIAGVGSWVPDQVVTSEEVERRITEASHMHNFAPRPGVVTERTGVRERRYKLPHENASDMAVRAAERALEQAGASIDEIDLIIFASSSQDLVEPATAHLVSYKLGADGAMVFDVKNACNSFMNGMQVADGLIRTGQYEKVLVCTGEAPSEAIRWELKDEEQMKRSFAGYTFGDAGAAMVLEGRSDGTGIRYLDFQAASRHWEICTLRAGGTMHPRDPEYTYFSGDGNSLRDAFLELGPQILFDCFERTKTSFDDYDVVIFHQVTGPFLDLFLTISGVPESKIVRTIDTLGNVASATMPLQLGRAIDDGRAERGSNVLWIGLAAGISVGVMATRL</sequence>
<dbReference type="GO" id="GO:0006633">
    <property type="term" value="P:fatty acid biosynthetic process"/>
    <property type="evidence" value="ECO:0007669"/>
    <property type="project" value="InterPro"/>
</dbReference>
<feature type="domain" description="Beta-ketoacyl-[acyl-carrier-protein] synthase III N-terminal" evidence="4">
    <location>
        <begin position="123"/>
        <end position="207"/>
    </location>
</feature>
<keyword evidence="1" id="KW-0808">Transferase</keyword>
<dbReference type="InterPro" id="IPR016039">
    <property type="entry name" value="Thiolase-like"/>
</dbReference>
<dbReference type="AlphaFoldDB" id="A0A1E3SD17"/>
<name>A0A1E3SD17_MYCIE</name>
<keyword evidence="6" id="KW-1185">Reference proteome</keyword>
<dbReference type="Pfam" id="PF08541">
    <property type="entry name" value="ACP_syn_III_C"/>
    <property type="match status" value="1"/>
</dbReference>
<reference evidence="5 6" key="1">
    <citation type="submission" date="2017-02" db="EMBL/GenBank/DDBJ databases">
        <title>The new phylogeny of genus Mycobacterium.</title>
        <authorList>
            <person name="Tortoli E."/>
            <person name="Trovato A."/>
            <person name="Cirillo D.M."/>
        </authorList>
    </citation>
    <scope>NUCLEOTIDE SEQUENCE [LARGE SCALE GENOMIC DNA]</scope>
    <source>
        <strain evidence="5 6">DSM 44049</strain>
    </source>
</reference>
<dbReference type="Pfam" id="PF08545">
    <property type="entry name" value="ACP_syn_III"/>
    <property type="match status" value="1"/>
</dbReference>
<dbReference type="Proteomes" id="UP000192739">
    <property type="component" value="Unassembled WGS sequence"/>
</dbReference>
<dbReference type="CDD" id="cd00830">
    <property type="entry name" value="KAS_III"/>
    <property type="match status" value="1"/>
</dbReference>
<dbReference type="GO" id="GO:0044550">
    <property type="term" value="P:secondary metabolite biosynthetic process"/>
    <property type="evidence" value="ECO:0007669"/>
    <property type="project" value="TreeGrafter"/>
</dbReference>
<proteinExistence type="predicted"/>
<evidence type="ECO:0000256" key="2">
    <source>
        <dbReference type="ARBA" id="ARBA00023315"/>
    </source>
</evidence>
<evidence type="ECO:0000259" key="3">
    <source>
        <dbReference type="Pfam" id="PF08541"/>
    </source>
</evidence>
<keyword evidence="2" id="KW-0012">Acyltransferase</keyword>
<evidence type="ECO:0000313" key="6">
    <source>
        <dbReference type="Proteomes" id="UP000192739"/>
    </source>
</evidence>
<dbReference type="PANTHER" id="PTHR34069">
    <property type="entry name" value="3-OXOACYL-[ACYL-CARRIER-PROTEIN] SYNTHASE 3"/>
    <property type="match status" value="1"/>
</dbReference>
<comment type="caution">
    <text evidence="5">The sequence shown here is derived from an EMBL/GenBank/DDBJ whole genome shotgun (WGS) entry which is preliminary data.</text>
</comment>